<protein>
    <submittedName>
        <fullName evidence="6">Substrate-binding domain-containing protein</fullName>
    </submittedName>
</protein>
<dbReference type="InterPro" id="IPR025997">
    <property type="entry name" value="SBP_2_dom"/>
</dbReference>
<accession>A0A6C0P184</accession>
<reference evidence="6 7" key="1">
    <citation type="submission" date="2020-02" db="EMBL/GenBank/DDBJ databases">
        <title>Paenibacillus sp. nov., isolated from rhizosphere soil of tomato.</title>
        <authorList>
            <person name="Weon H.-Y."/>
            <person name="Lee S.A."/>
        </authorList>
    </citation>
    <scope>NUCLEOTIDE SEQUENCE [LARGE SCALE GENOMIC DNA]</scope>
    <source>
        <strain evidence="6 7">14171R-81</strain>
    </source>
</reference>
<keyword evidence="7" id="KW-1185">Reference proteome</keyword>
<evidence type="ECO:0000313" key="6">
    <source>
        <dbReference type="EMBL" id="QHW32207.1"/>
    </source>
</evidence>
<feature type="signal peptide" evidence="4">
    <location>
        <begin position="1"/>
        <end position="23"/>
    </location>
</feature>
<comment type="subcellular location">
    <subcellularLocation>
        <location evidence="1">Cell envelope</location>
    </subcellularLocation>
</comment>
<dbReference type="PANTHER" id="PTHR46847">
    <property type="entry name" value="D-ALLOSE-BINDING PERIPLASMIC PROTEIN-RELATED"/>
    <property type="match status" value="1"/>
</dbReference>
<sequence>MKRVKLLAIMMLLIALPLATSCARTKELQSSSSADRRSVALIVKDRSGEFWTTVRLGAEAAAKEFNIDLKFDGTDSDSDWEAQAALTERYVAYGANAVVLAAADYEKLAGTVEAVERRGVQVVAIESEIHSSKTRSFIGIDNYEAGRQAARKMIELAGNQAGLHVIGDVRGNRNAMQRVKGITDEAAAAGMKITDTVYCASTTNACKADIQKLLKRVTNEGQAEGILALNAATSSEAARQLDQMGLAGRVKLVGFDNAEEELEWLQEGVIQATVIQNPFSMGYLGVKTAVQAMDHQQVNRRIDTGTKVIDAENMFWSDNQKMLFPFVQ</sequence>
<dbReference type="EMBL" id="CP048286">
    <property type="protein sequence ID" value="QHW32207.1"/>
    <property type="molecule type" value="Genomic_DNA"/>
</dbReference>
<dbReference type="Pfam" id="PF13407">
    <property type="entry name" value="Peripla_BP_4"/>
    <property type="match status" value="1"/>
</dbReference>
<dbReference type="RefSeq" id="WP_162641255.1">
    <property type="nucleotide sequence ID" value="NZ_CP048286.1"/>
</dbReference>
<evidence type="ECO:0000259" key="5">
    <source>
        <dbReference type="Pfam" id="PF13407"/>
    </source>
</evidence>
<dbReference type="Gene3D" id="3.40.50.2300">
    <property type="match status" value="2"/>
</dbReference>
<feature type="chain" id="PRO_5025577136" evidence="4">
    <location>
        <begin position="24"/>
        <end position="328"/>
    </location>
</feature>
<dbReference type="Proteomes" id="UP000479114">
    <property type="component" value="Chromosome"/>
</dbReference>
<dbReference type="GO" id="GO:0030246">
    <property type="term" value="F:carbohydrate binding"/>
    <property type="evidence" value="ECO:0007669"/>
    <property type="project" value="UniProtKB-ARBA"/>
</dbReference>
<dbReference type="SUPFAM" id="SSF53822">
    <property type="entry name" value="Periplasmic binding protein-like I"/>
    <property type="match status" value="1"/>
</dbReference>
<dbReference type="KEGG" id="prz:GZH47_16295"/>
<comment type="similarity">
    <text evidence="2">Belongs to the bacterial solute-binding protein 2 family.</text>
</comment>
<dbReference type="AlphaFoldDB" id="A0A6C0P184"/>
<evidence type="ECO:0000313" key="7">
    <source>
        <dbReference type="Proteomes" id="UP000479114"/>
    </source>
</evidence>
<keyword evidence="3 4" id="KW-0732">Signal</keyword>
<evidence type="ECO:0000256" key="2">
    <source>
        <dbReference type="ARBA" id="ARBA00007639"/>
    </source>
</evidence>
<proteinExistence type="inferred from homology"/>
<dbReference type="GO" id="GO:0030313">
    <property type="term" value="C:cell envelope"/>
    <property type="evidence" value="ECO:0007669"/>
    <property type="project" value="UniProtKB-SubCell"/>
</dbReference>
<evidence type="ECO:0000256" key="4">
    <source>
        <dbReference type="SAM" id="SignalP"/>
    </source>
</evidence>
<gene>
    <name evidence="6" type="ORF">GZH47_16295</name>
</gene>
<dbReference type="PROSITE" id="PS51257">
    <property type="entry name" value="PROKAR_LIPOPROTEIN"/>
    <property type="match status" value="1"/>
</dbReference>
<evidence type="ECO:0000256" key="1">
    <source>
        <dbReference type="ARBA" id="ARBA00004196"/>
    </source>
</evidence>
<name>A0A6C0P184_9BACL</name>
<organism evidence="6 7">
    <name type="scientific">Paenibacillus rhizovicinus</name>
    <dbReference type="NCBI Taxonomy" id="2704463"/>
    <lineage>
        <taxon>Bacteria</taxon>
        <taxon>Bacillati</taxon>
        <taxon>Bacillota</taxon>
        <taxon>Bacilli</taxon>
        <taxon>Bacillales</taxon>
        <taxon>Paenibacillaceae</taxon>
        <taxon>Paenibacillus</taxon>
    </lineage>
</organism>
<dbReference type="InterPro" id="IPR028082">
    <property type="entry name" value="Peripla_BP_I"/>
</dbReference>
<feature type="domain" description="Periplasmic binding protein" evidence="5">
    <location>
        <begin position="39"/>
        <end position="296"/>
    </location>
</feature>
<evidence type="ECO:0000256" key="3">
    <source>
        <dbReference type="ARBA" id="ARBA00022729"/>
    </source>
</evidence>
<dbReference type="PANTHER" id="PTHR46847:SF1">
    <property type="entry name" value="D-ALLOSE-BINDING PERIPLASMIC PROTEIN-RELATED"/>
    <property type="match status" value="1"/>
</dbReference>